<feature type="region of interest" description="Domain I, interacts with DnaA modulators" evidence="8">
    <location>
        <begin position="1"/>
        <end position="111"/>
    </location>
</feature>
<organism evidence="14 15">
    <name type="scientific">Paenirhodobacter hankyongi</name>
    <dbReference type="NCBI Taxonomy" id="2294033"/>
    <lineage>
        <taxon>Bacteria</taxon>
        <taxon>Pseudomonadati</taxon>
        <taxon>Pseudomonadota</taxon>
        <taxon>Alphaproteobacteria</taxon>
        <taxon>Rhodobacterales</taxon>
        <taxon>Rhodobacter group</taxon>
        <taxon>Paenirhodobacter</taxon>
    </lineage>
</organism>
<reference evidence="14 15" key="1">
    <citation type="submission" date="2018-10" db="EMBL/GenBank/DDBJ databases">
        <title>Rhodobacter sp . BO-81.</title>
        <authorList>
            <person name="Im W.T."/>
        </authorList>
    </citation>
    <scope>NUCLEOTIDE SEQUENCE [LARGE SCALE GENOMIC DNA]</scope>
    <source>
        <strain evidence="14 15">BO-81</strain>
    </source>
</reference>
<dbReference type="InterPro" id="IPR027417">
    <property type="entry name" value="P-loop_NTPase"/>
</dbReference>
<dbReference type="PANTHER" id="PTHR30050:SF2">
    <property type="entry name" value="CHROMOSOMAL REPLICATION INITIATOR PROTEIN DNAA"/>
    <property type="match status" value="1"/>
</dbReference>
<dbReference type="GO" id="GO:0005886">
    <property type="term" value="C:plasma membrane"/>
    <property type="evidence" value="ECO:0007669"/>
    <property type="project" value="TreeGrafter"/>
</dbReference>
<evidence type="ECO:0000256" key="4">
    <source>
        <dbReference type="ARBA" id="ARBA00022741"/>
    </source>
</evidence>
<keyword evidence="3 8" id="KW-0235">DNA replication</keyword>
<evidence type="ECO:0000259" key="12">
    <source>
        <dbReference type="SMART" id="SM00382"/>
    </source>
</evidence>
<protein>
    <recommendedName>
        <fullName evidence="8 9">Chromosomal replication initiator protein DnaA</fullName>
    </recommendedName>
</protein>
<feature type="domain" description="AAA+ ATPase" evidence="12">
    <location>
        <begin position="162"/>
        <end position="292"/>
    </location>
</feature>
<evidence type="ECO:0000256" key="5">
    <source>
        <dbReference type="ARBA" id="ARBA00022840"/>
    </source>
</evidence>
<keyword evidence="15" id="KW-1185">Reference proteome</keyword>
<feature type="binding site" evidence="8">
    <location>
        <position position="175"/>
    </location>
    <ligand>
        <name>ATP</name>
        <dbReference type="ChEBI" id="CHEBI:30616"/>
    </ligand>
</feature>
<evidence type="ECO:0000256" key="2">
    <source>
        <dbReference type="ARBA" id="ARBA00022490"/>
    </source>
</evidence>
<dbReference type="InterPro" id="IPR003593">
    <property type="entry name" value="AAA+_ATPase"/>
</dbReference>
<dbReference type="GO" id="GO:0005524">
    <property type="term" value="F:ATP binding"/>
    <property type="evidence" value="ECO:0007669"/>
    <property type="project" value="UniProtKB-UniRule"/>
</dbReference>
<feature type="region of interest" description="Domain IV, binds dsDNA" evidence="8">
    <location>
        <begin position="351"/>
        <end position="470"/>
    </location>
</feature>
<dbReference type="HAMAP" id="MF_00377">
    <property type="entry name" value="DnaA_bact"/>
    <property type="match status" value="1"/>
</dbReference>
<evidence type="ECO:0000259" key="13">
    <source>
        <dbReference type="SMART" id="SM00760"/>
    </source>
</evidence>
<evidence type="ECO:0000256" key="3">
    <source>
        <dbReference type="ARBA" id="ARBA00022705"/>
    </source>
</evidence>
<feature type="binding site" evidence="8">
    <location>
        <position position="176"/>
    </location>
    <ligand>
        <name>ATP</name>
        <dbReference type="ChEBI" id="CHEBI:30616"/>
    </ligand>
</feature>
<dbReference type="FunFam" id="3.40.50.300:FF:000668">
    <property type="entry name" value="Chromosomal replication initiator protein DnaA"/>
    <property type="match status" value="1"/>
</dbReference>
<dbReference type="Pfam" id="PF00308">
    <property type="entry name" value="Bac_DnaA"/>
    <property type="match status" value="1"/>
</dbReference>
<dbReference type="GO" id="GO:0006270">
    <property type="term" value="P:DNA replication initiation"/>
    <property type="evidence" value="ECO:0007669"/>
    <property type="project" value="UniProtKB-UniRule"/>
</dbReference>
<keyword evidence="4 8" id="KW-0547">Nucleotide-binding</keyword>
<comment type="similarity">
    <text evidence="1 8 11">Belongs to the DnaA family.</text>
</comment>
<comment type="domain">
    <text evidence="8">Domain I is involved in oligomerization and binding regulators, domain II is flexibile and of varying length in different bacteria, domain III forms the AAA+ region, while domain IV binds dsDNA.</text>
</comment>
<comment type="subcellular location">
    <subcellularLocation>
        <location evidence="8">Cytoplasm</location>
    </subcellularLocation>
</comment>
<dbReference type="PROSITE" id="PS01008">
    <property type="entry name" value="DNAA"/>
    <property type="match status" value="1"/>
</dbReference>
<dbReference type="InterPro" id="IPR020591">
    <property type="entry name" value="Chromosome_initiator_DnaA-like"/>
</dbReference>
<dbReference type="SMART" id="SM00760">
    <property type="entry name" value="Bac_DnaA_C"/>
    <property type="match status" value="1"/>
</dbReference>
<dbReference type="NCBIfam" id="TIGR00362">
    <property type="entry name" value="DnaA"/>
    <property type="match status" value="1"/>
</dbReference>
<feature type="binding site" evidence="8">
    <location>
        <position position="177"/>
    </location>
    <ligand>
        <name>ATP</name>
        <dbReference type="ChEBI" id="CHEBI:30616"/>
    </ligand>
</feature>
<sequence>MCAPKLRVDSKGNKKMTKETWGRVCNELLKTVGKSNYTTWIAPLRMIDMSEGIAAFEAPTKFMRDWVSRNFGEAILRELRNDGHVVERIEFRVPELRPIPANEVSRPAVAAPAPAAPKARAEEDLPGAPLDARFTFDNFVVGKPNELAHAAARRVAEGGPVTFNPLFLYGGVGLGKTHLMHAIAHELQIRRPEARVRYLSAEQFMYRFVQALRERQIMDFKEMFRSVDVLMVDDVQFIAGKDSTQEEFFHTFNALVDQGKQIIISADRAPGEIKDLEERIKSRLQCGLVVDLHPTDYELRLGILQTKTEAYRAQYPGLKMADGVLEFLAHRITTNVRVLEGALTRLFAFASLVGKEITLDLAQECLTDILRASDRKVTIEEIQRKVAEHYNVRLSDMIGPKRVRTIARPRQVAMYLSKQLTTRSLPEIGRRFGGRDHTTIMHGIRKIEELMGSDRQIAEDIDLLRRLLES</sequence>
<dbReference type="GO" id="GO:0006275">
    <property type="term" value="P:regulation of DNA replication"/>
    <property type="evidence" value="ECO:0007669"/>
    <property type="project" value="UniProtKB-UniRule"/>
</dbReference>
<dbReference type="Pfam" id="PF11638">
    <property type="entry name" value="DnaA_N"/>
    <property type="match status" value="1"/>
</dbReference>
<dbReference type="InterPro" id="IPR013159">
    <property type="entry name" value="DnaA_C"/>
</dbReference>
<dbReference type="SUPFAM" id="SSF48295">
    <property type="entry name" value="TrpR-like"/>
    <property type="match status" value="1"/>
</dbReference>
<dbReference type="GO" id="GO:0005737">
    <property type="term" value="C:cytoplasm"/>
    <property type="evidence" value="ECO:0007669"/>
    <property type="project" value="UniProtKB-SubCell"/>
</dbReference>
<comment type="function">
    <text evidence="8 10">Plays an essential role in the initiation and regulation of chromosomal replication. ATP-DnaA binds to the origin of replication (oriC) to initiate formation of the DNA replication initiation complex once per cell cycle. Binds the DnaA box (a 9 base pair repeat at the origin) and separates the double-stranded (ds)DNA. Forms a right-handed helical filament on oriC DNA; dsDNA binds to the exterior of the filament while single-stranded (ss)DNA is stabiized in the filament's interior. The ATP-DnaA-oriC complex binds and stabilizes one strand of the AT-rich DNA unwinding element (DUE), permitting loading of DNA polymerase. After initiation quickly degrades to an ADP-DnaA complex that is not apt for DNA replication. Binds acidic phospholipids.</text>
</comment>
<dbReference type="CDD" id="cd06571">
    <property type="entry name" value="Bac_DnaA_C"/>
    <property type="match status" value="1"/>
</dbReference>
<dbReference type="InterPro" id="IPR013317">
    <property type="entry name" value="DnaA_dom"/>
</dbReference>
<dbReference type="Gene3D" id="3.40.50.300">
    <property type="entry name" value="P-loop containing nucleotide triphosphate hydrolases"/>
    <property type="match status" value="1"/>
</dbReference>
<dbReference type="InterPro" id="IPR038454">
    <property type="entry name" value="DnaA_N_sf"/>
</dbReference>
<evidence type="ECO:0000256" key="8">
    <source>
        <dbReference type="HAMAP-Rule" id="MF_00377"/>
    </source>
</evidence>
<feature type="binding site" evidence="8">
    <location>
        <position position="173"/>
    </location>
    <ligand>
        <name>ATP</name>
        <dbReference type="ChEBI" id="CHEBI:30616"/>
    </ligand>
</feature>
<dbReference type="PRINTS" id="PR00051">
    <property type="entry name" value="DNAA"/>
</dbReference>
<name>A0A421BLZ1_9RHOB</name>
<evidence type="ECO:0000313" key="15">
    <source>
        <dbReference type="Proteomes" id="UP000279673"/>
    </source>
</evidence>
<feature type="domain" description="Chromosomal replication initiator DnaA C-terminal" evidence="13">
    <location>
        <begin position="378"/>
        <end position="447"/>
    </location>
</feature>
<keyword evidence="7 8" id="KW-0238">DNA-binding</keyword>
<dbReference type="GO" id="GO:0008289">
    <property type="term" value="F:lipid binding"/>
    <property type="evidence" value="ECO:0007669"/>
    <property type="project" value="UniProtKB-KW"/>
</dbReference>
<dbReference type="SUPFAM" id="SSF52540">
    <property type="entry name" value="P-loop containing nucleoside triphosphate hydrolases"/>
    <property type="match status" value="1"/>
</dbReference>
<dbReference type="Pfam" id="PF08299">
    <property type="entry name" value="Bac_DnaA_C"/>
    <property type="match status" value="1"/>
</dbReference>
<comment type="subunit">
    <text evidence="8">Oligomerizes as a right-handed, spiral filament on DNA at oriC.</text>
</comment>
<evidence type="ECO:0000256" key="6">
    <source>
        <dbReference type="ARBA" id="ARBA00023121"/>
    </source>
</evidence>
<dbReference type="InterPro" id="IPR001957">
    <property type="entry name" value="Chromosome_initiator_DnaA"/>
</dbReference>
<evidence type="ECO:0000256" key="7">
    <source>
        <dbReference type="ARBA" id="ARBA00023125"/>
    </source>
</evidence>
<dbReference type="GO" id="GO:0003688">
    <property type="term" value="F:DNA replication origin binding"/>
    <property type="evidence" value="ECO:0007669"/>
    <property type="project" value="UniProtKB-UniRule"/>
</dbReference>
<dbReference type="Gene3D" id="1.10.1750.10">
    <property type="match status" value="1"/>
</dbReference>
<evidence type="ECO:0000313" key="14">
    <source>
        <dbReference type="EMBL" id="RLL64064.1"/>
    </source>
</evidence>
<keyword evidence="2 8" id="KW-0963">Cytoplasm</keyword>
<evidence type="ECO:0000256" key="1">
    <source>
        <dbReference type="ARBA" id="ARBA00006583"/>
    </source>
</evidence>
<dbReference type="InterPro" id="IPR024633">
    <property type="entry name" value="DnaA_N_dom"/>
</dbReference>
<dbReference type="Proteomes" id="UP000279673">
    <property type="component" value="Unassembled WGS sequence"/>
</dbReference>
<evidence type="ECO:0000256" key="10">
    <source>
        <dbReference type="RuleBase" id="RU000577"/>
    </source>
</evidence>
<dbReference type="InterPro" id="IPR018312">
    <property type="entry name" value="Chromosome_initiator_DnaA_CS"/>
</dbReference>
<comment type="caution">
    <text evidence="8">Lacks conserved residue(s) required for the propagation of feature annotation.</text>
</comment>
<dbReference type="Gene3D" id="3.30.300.180">
    <property type="match status" value="1"/>
</dbReference>
<dbReference type="InterPro" id="IPR010921">
    <property type="entry name" value="Trp_repressor/repl_initiator"/>
</dbReference>
<accession>A0A421BLZ1</accession>
<proteinExistence type="inferred from homology"/>
<evidence type="ECO:0000256" key="9">
    <source>
        <dbReference type="NCBIfam" id="TIGR00362"/>
    </source>
</evidence>
<dbReference type="SMART" id="SM00382">
    <property type="entry name" value="AAA"/>
    <property type="match status" value="1"/>
</dbReference>
<dbReference type="PANTHER" id="PTHR30050">
    <property type="entry name" value="CHROMOSOMAL REPLICATION INITIATOR PROTEIN DNAA"/>
    <property type="match status" value="1"/>
</dbReference>
<gene>
    <name evidence="8 14" type="primary">dnaA</name>
    <name evidence="14" type="ORF">DYS74_12620</name>
</gene>
<dbReference type="Gene3D" id="1.10.8.60">
    <property type="match status" value="1"/>
</dbReference>
<keyword evidence="6 8" id="KW-0446">Lipid-binding</keyword>
<dbReference type="EMBL" id="RCHI01000012">
    <property type="protein sequence ID" value="RLL64064.1"/>
    <property type="molecule type" value="Genomic_DNA"/>
</dbReference>
<dbReference type="CDD" id="cd00009">
    <property type="entry name" value="AAA"/>
    <property type="match status" value="1"/>
</dbReference>
<keyword evidence="5 8" id="KW-0067">ATP-binding</keyword>
<comment type="caution">
    <text evidence="14">The sequence shown here is derived from an EMBL/GenBank/DDBJ whole genome shotgun (WGS) entry which is preliminary data.</text>
</comment>
<dbReference type="AlphaFoldDB" id="A0A421BLZ1"/>
<evidence type="ECO:0000256" key="11">
    <source>
        <dbReference type="RuleBase" id="RU004227"/>
    </source>
</evidence>